<dbReference type="Proteomes" id="UP001501752">
    <property type="component" value="Unassembled WGS sequence"/>
</dbReference>
<evidence type="ECO:0000313" key="2">
    <source>
        <dbReference type="EMBL" id="GAA4836233.1"/>
    </source>
</evidence>
<dbReference type="EMBL" id="BAABIS010000001">
    <property type="protein sequence ID" value="GAA4836233.1"/>
    <property type="molecule type" value="Genomic_DNA"/>
</dbReference>
<evidence type="ECO:0000313" key="3">
    <source>
        <dbReference type="Proteomes" id="UP001501752"/>
    </source>
</evidence>
<sequence length="317" mass="32494">MSRLRPLGVATGCAALALALLAASPATAVAPPLSDPHVLVHFDPALGQLAENIALEPDGSADVTFLAARQVARVGLDGSVTVRATLPAPTNPDTPVVHFPAASGLARAEDGTLYIGYATGDDLAGVWRLTPGGDLTQLASIPNSLINGLTLDEHKGTVYAADSGRGVVWRVSTTTGEASVWASGTDLEPAGFIGANGIRKHHAAIWVSNTDKGTVLRIPICPDGTSGPVETRITGLDGIDDFGFTSFKDDALLAALNASSRVAYVTADGVASTVLTAADGLSNPTSVAVDEHRVYVTSASFSATPQDPNLLLARLDQ</sequence>
<feature type="signal peptide" evidence="1">
    <location>
        <begin position="1"/>
        <end position="28"/>
    </location>
</feature>
<proteinExistence type="predicted"/>
<dbReference type="InterPro" id="IPR052998">
    <property type="entry name" value="Hetero-Diels-Alderase-like"/>
</dbReference>
<gene>
    <name evidence="2" type="ORF">GCM10023235_08890</name>
</gene>
<comment type="caution">
    <text evidence="2">The sequence shown here is derived from an EMBL/GenBank/DDBJ whole genome shotgun (WGS) entry which is preliminary data.</text>
</comment>
<protein>
    <recommendedName>
        <fullName evidence="4">SMP-30/Gluconolactonase/LRE-like region domain-containing protein</fullName>
    </recommendedName>
</protein>
<dbReference type="PANTHER" id="PTHR42060">
    <property type="entry name" value="NHL REPEAT-CONTAINING PROTEIN-RELATED"/>
    <property type="match status" value="1"/>
</dbReference>
<evidence type="ECO:0000256" key="1">
    <source>
        <dbReference type="SAM" id="SignalP"/>
    </source>
</evidence>
<dbReference type="RefSeq" id="WP_345695427.1">
    <property type="nucleotide sequence ID" value="NZ_BAABIS010000001.1"/>
</dbReference>
<dbReference type="PANTHER" id="PTHR42060:SF1">
    <property type="entry name" value="NHL REPEAT-CONTAINING PROTEIN"/>
    <property type="match status" value="1"/>
</dbReference>
<evidence type="ECO:0008006" key="4">
    <source>
        <dbReference type="Google" id="ProtNLM"/>
    </source>
</evidence>
<dbReference type="InterPro" id="IPR011042">
    <property type="entry name" value="6-blade_b-propeller_TolB-like"/>
</dbReference>
<dbReference type="Gene3D" id="2.120.10.30">
    <property type="entry name" value="TolB, C-terminal domain"/>
    <property type="match status" value="1"/>
</dbReference>
<keyword evidence="1" id="KW-0732">Signal</keyword>
<name>A0ABP9D9N1_9ACTN</name>
<dbReference type="SUPFAM" id="SSF63829">
    <property type="entry name" value="Calcium-dependent phosphotriesterase"/>
    <property type="match status" value="1"/>
</dbReference>
<feature type="chain" id="PRO_5046303018" description="SMP-30/Gluconolactonase/LRE-like region domain-containing protein" evidence="1">
    <location>
        <begin position="29"/>
        <end position="317"/>
    </location>
</feature>
<reference evidence="3" key="1">
    <citation type="journal article" date="2019" name="Int. J. Syst. Evol. Microbiol.">
        <title>The Global Catalogue of Microorganisms (GCM) 10K type strain sequencing project: providing services to taxonomists for standard genome sequencing and annotation.</title>
        <authorList>
            <consortium name="The Broad Institute Genomics Platform"/>
            <consortium name="The Broad Institute Genome Sequencing Center for Infectious Disease"/>
            <person name="Wu L."/>
            <person name="Ma J."/>
        </authorList>
    </citation>
    <scope>NUCLEOTIDE SEQUENCE [LARGE SCALE GENOMIC DNA]</scope>
    <source>
        <strain evidence="3">JCM 13006</strain>
    </source>
</reference>
<organism evidence="2 3">
    <name type="scientific">Kitasatospora terrestris</name>
    <dbReference type="NCBI Taxonomy" id="258051"/>
    <lineage>
        <taxon>Bacteria</taxon>
        <taxon>Bacillati</taxon>
        <taxon>Actinomycetota</taxon>
        <taxon>Actinomycetes</taxon>
        <taxon>Kitasatosporales</taxon>
        <taxon>Streptomycetaceae</taxon>
        <taxon>Kitasatospora</taxon>
    </lineage>
</organism>
<accession>A0ABP9D9N1</accession>
<keyword evidence="3" id="KW-1185">Reference proteome</keyword>